<dbReference type="SUPFAM" id="SSF53218">
    <property type="entry name" value="Molybdenum cofactor biosynthesis proteins"/>
    <property type="match status" value="1"/>
</dbReference>
<keyword evidence="6" id="KW-1185">Reference proteome</keyword>
<evidence type="ECO:0000313" key="5">
    <source>
        <dbReference type="EMBL" id="SEC80961.1"/>
    </source>
</evidence>
<dbReference type="Gene3D" id="3.40.980.10">
    <property type="entry name" value="MoaB/Mog-like domain"/>
    <property type="match status" value="1"/>
</dbReference>
<comment type="caution">
    <text evidence="5">The sequence shown here is derived from an EMBL/GenBank/DDBJ whole genome shotgun (WGS) entry which is preliminary data.</text>
</comment>
<dbReference type="EMBL" id="FNTT01000001">
    <property type="protein sequence ID" value="SEC80961.1"/>
    <property type="molecule type" value="Genomic_DNA"/>
</dbReference>
<reference evidence="5 6" key="1">
    <citation type="submission" date="2016-10" db="EMBL/GenBank/DDBJ databases">
        <authorList>
            <person name="Varghese N."/>
            <person name="Submissions S."/>
        </authorList>
    </citation>
    <scope>NUCLEOTIDE SEQUENCE [LARGE SCALE GENOMIC DNA]</scope>
    <source>
        <strain evidence="5 6">BS3780</strain>
    </source>
</reference>
<dbReference type="Pfam" id="PF00994">
    <property type="entry name" value="MoCF_biosynth"/>
    <property type="match status" value="1"/>
</dbReference>
<name>A0ABY0Y282_9PSED</name>
<proteinExistence type="inferred from homology"/>
<dbReference type="SMART" id="SM01329">
    <property type="entry name" value="Iso_dh"/>
    <property type="match status" value="1"/>
</dbReference>
<evidence type="ECO:0000256" key="2">
    <source>
        <dbReference type="ARBA" id="ARBA00023002"/>
    </source>
</evidence>
<feature type="domain" description="MoaB/Mog" evidence="3">
    <location>
        <begin position="371"/>
        <end position="537"/>
    </location>
</feature>
<dbReference type="InterPro" id="IPR036425">
    <property type="entry name" value="MoaB/Mog-like_dom_sf"/>
</dbReference>
<sequence length="719" mass="79618">MKKLLVLPGDGIGREVCDAALPVLKLLNLPIELQFGEIGWECWKRDGDPVPETTWKQIAESDAVLLGAITSKGKKEAEAELAPALQGKNQKYVSPVIQMRQRLDLFANVRPVQHMLGNRKPFRCCVIRENTEGMYSGLDKHGVPIILEEMLKHPNLEKSGPENAAFSVRLQTKFGMERLFRYAFSYAVEHKHARVTLADKPNVLRESGQFIADIFYAIAADYPEIEADIHNVDAVALWLERRPQAFGVIVAENMFGDILSDLAGGVMGGLGLAPSANIGNQICYFEPVHGSAPKMAGKGRANPAAMFMTIGLTLRHLGFHEPAARIEEAVKNTIQRGKTVTYDLGGNAGTQEMAQAILAEIARPLAIHRASILCIGDELLRGEFINSNMAEFSKKLHFHGYQVGLQIACGDQLAAINNALGICFGQSDTLIISGGLGPTSDDLTREAIAIATERPLEFDSASWQAIQNRLQNFGLKVHPSNRKQALFPRDAVILPNEHGTASGFSLQWQGKIIHVLPGPPNECLPMLDALLAQQPHIQHQKVYQWRLLGVIESDIADAVDQLIAQTPEANASYLWRYPYVDVRLALDRDCQQEAVLVEKIEILLAPHVISTDGRTALEIVRENITPVLNLRDEMTQGAFAKSLPHLQLSDTKSATMHAWLVGDTHPPYKGTLELRCHVHYLGEEREFSLTIPKRGPEIINYFCEFIAWAMLRANLITHK</sequence>
<evidence type="ECO:0000313" key="6">
    <source>
        <dbReference type="Proteomes" id="UP000183915"/>
    </source>
</evidence>
<dbReference type="PANTHER" id="PTHR11835:SF34">
    <property type="entry name" value="ISOCITRATE DEHYDROGENASE [NAD] SUBUNIT ALPHA, MITOCHONDRIAL"/>
    <property type="match status" value="1"/>
</dbReference>
<dbReference type="PANTHER" id="PTHR11835">
    <property type="entry name" value="DECARBOXYLATING DEHYDROGENASES-ISOCITRATE, ISOPROPYLMALATE, TARTRATE"/>
    <property type="match status" value="1"/>
</dbReference>
<dbReference type="PROSITE" id="PS00470">
    <property type="entry name" value="IDH_IMDH"/>
    <property type="match status" value="1"/>
</dbReference>
<dbReference type="InterPro" id="IPR019818">
    <property type="entry name" value="IsoCit/isopropylmalate_DH_CS"/>
</dbReference>
<dbReference type="RefSeq" id="WP_053184937.1">
    <property type="nucleotide sequence ID" value="NZ_FNTT01000001.1"/>
</dbReference>
<dbReference type="Pfam" id="PF00180">
    <property type="entry name" value="Iso_dh"/>
    <property type="match status" value="1"/>
</dbReference>
<evidence type="ECO:0000259" key="4">
    <source>
        <dbReference type="SMART" id="SM01329"/>
    </source>
</evidence>
<feature type="domain" description="Isopropylmalate dehydrogenase-like" evidence="4">
    <location>
        <begin position="3"/>
        <end position="357"/>
    </location>
</feature>
<dbReference type="SUPFAM" id="SSF53659">
    <property type="entry name" value="Isocitrate/Isopropylmalate dehydrogenase-like"/>
    <property type="match status" value="1"/>
</dbReference>
<accession>A0ABY0Y282</accession>
<keyword evidence="2" id="KW-0560">Oxidoreductase</keyword>
<dbReference type="InterPro" id="IPR001453">
    <property type="entry name" value="MoaB/Mog_dom"/>
</dbReference>
<comment type="similarity">
    <text evidence="1">Belongs to the isocitrate and isopropylmalate dehydrogenases family.</text>
</comment>
<evidence type="ECO:0000259" key="3">
    <source>
        <dbReference type="SMART" id="SM00852"/>
    </source>
</evidence>
<gene>
    <name evidence="5" type="ORF">SAMN04490188_0033</name>
</gene>
<evidence type="ECO:0000256" key="1">
    <source>
        <dbReference type="ARBA" id="ARBA00007769"/>
    </source>
</evidence>
<dbReference type="SMART" id="SM00852">
    <property type="entry name" value="MoCF_biosynth"/>
    <property type="match status" value="1"/>
</dbReference>
<dbReference type="InterPro" id="IPR024084">
    <property type="entry name" value="IsoPropMal-DH-like_dom"/>
</dbReference>
<protein>
    <submittedName>
        <fullName evidence="5">Isocitrate/isopropylmalate dehydrogenase</fullName>
    </submittedName>
</protein>
<dbReference type="CDD" id="cd00885">
    <property type="entry name" value="cinA"/>
    <property type="match status" value="1"/>
</dbReference>
<dbReference type="Gene3D" id="3.40.718.10">
    <property type="entry name" value="Isopropylmalate Dehydrogenase"/>
    <property type="match status" value="1"/>
</dbReference>
<organism evidence="5 6">
    <name type="scientific">Pseudomonas kilonensis</name>
    <dbReference type="NCBI Taxonomy" id="132476"/>
    <lineage>
        <taxon>Bacteria</taxon>
        <taxon>Pseudomonadati</taxon>
        <taxon>Pseudomonadota</taxon>
        <taxon>Gammaproteobacteria</taxon>
        <taxon>Pseudomonadales</taxon>
        <taxon>Pseudomonadaceae</taxon>
        <taxon>Pseudomonas</taxon>
    </lineage>
</organism>
<dbReference type="Proteomes" id="UP000183915">
    <property type="component" value="Unassembled WGS sequence"/>
</dbReference>